<gene>
    <name evidence="1" type="ORF">RRG08_060005</name>
</gene>
<dbReference type="AlphaFoldDB" id="A0AAE0YER0"/>
<sequence length="114" mass="13035">MEEKEALHEKELRDVGRKEKKWERERIEEDGKDKEKLCDLSTHTRRTKTGSVRAHKAHGFKYDCPAYTHCGMGLVSVAFHPPFELKGYFSSGQVSIEQSTHTAWGSGDHFAISQ</sequence>
<dbReference type="EMBL" id="JAWDGP010006349">
    <property type="protein sequence ID" value="KAK3742503.1"/>
    <property type="molecule type" value="Genomic_DNA"/>
</dbReference>
<evidence type="ECO:0000313" key="1">
    <source>
        <dbReference type="EMBL" id="KAK3742503.1"/>
    </source>
</evidence>
<evidence type="ECO:0000313" key="2">
    <source>
        <dbReference type="Proteomes" id="UP001283361"/>
    </source>
</evidence>
<proteinExistence type="predicted"/>
<protein>
    <submittedName>
        <fullName evidence="1">Uncharacterized protein</fullName>
    </submittedName>
</protein>
<reference evidence="1" key="1">
    <citation type="journal article" date="2023" name="G3 (Bethesda)">
        <title>A reference genome for the long-term kleptoplast-retaining sea slug Elysia crispata morphotype clarki.</title>
        <authorList>
            <person name="Eastman K.E."/>
            <person name="Pendleton A.L."/>
            <person name="Shaikh M.A."/>
            <person name="Suttiyut T."/>
            <person name="Ogas R."/>
            <person name="Tomko P."/>
            <person name="Gavelis G."/>
            <person name="Widhalm J.R."/>
            <person name="Wisecaver J.H."/>
        </authorList>
    </citation>
    <scope>NUCLEOTIDE SEQUENCE</scope>
    <source>
        <strain evidence="1">ECLA1</strain>
    </source>
</reference>
<dbReference type="Proteomes" id="UP001283361">
    <property type="component" value="Unassembled WGS sequence"/>
</dbReference>
<comment type="caution">
    <text evidence="1">The sequence shown here is derived from an EMBL/GenBank/DDBJ whole genome shotgun (WGS) entry which is preliminary data.</text>
</comment>
<keyword evidence="2" id="KW-1185">Reference proteome</keyword>
<accession>A0AAE0YER0</accession>
<name>A0AAE0YER0_9GAST</name>
<organism evidence="1 2">
    <name type="scientific">Elysia crispata</name>
    <name type="common">lettuce slug</name>
    <dbReference type="NCBI Taxonomy" id="231223"/>
    <lineage>
        <taxon>Eukaryota</taxon>
        <taxon>Metazoa</taxon>
        <taxon>Spiralia</taxon>
        <taxon>Lophotrochozoa</taxon>
        <taxon>Mollusca</taxon>
        <taxon>Gastropoda</taxon>
        <taxon>Heterobranchia</taxon>
        <taxon>Euthyneura</taxon>
        <taxon>Panpulmonata</taxon>
        <taxon>Sacoglossa</taxon>
        <taxon>Placobranchoidea</taxon>
        <taxon>Plakobranchidae</taxon>
        <taxon>Elysia</taxon>
    </lineage>
</organism>